<protein>
    <submittedName>
        <fullName evidence="7">OmpA family protein</fullName>
    </submittedName>
</protein>
<dbReference type="InterPro" id="IPR006664">
    <property type="entry name" value="OMP_bac"/>
</dbReference>
<dbReference type="SUPFAM" id="SSF103088">
    <property type="entry name" value="OmpA-like"/>
    <property type="match status" value="1"/>
</dbReference>
<name>A0A3A8ENB5_9GAMM</name>
<keyword evidence="3" id="KW-0998">Cell outer membrane</keyword>
<proteinExistence type="predicted"/>
<gene>
    <name evidence="7" type="ORF">D7V32_06090</name>
</gene>
<accession>A0A3A8ENB5</accession>
<evidence type="ECO:0000256" key="4">
    <source>
        <dbReference type="PROSITE-ProRule" id="PRU00473"/>
    </source>
</evidence>
<keyword evidence="5" id="KW-0732">Signal</keyword>
<dbReference type="PROSITE" id="PS51123">
    <property type="entry name" value="OMPA_2"/>
    <property type="match status" value="1"/>
</dbReference>
<evidence type="ECO:0000313" key="8">
    <source>
        <dbReference type="Proteomes" id="UP000282388"/>
    </source>
</evidence>
<dbReference type="CDD" id="cd07185">
    <property type="entry name" value="OmpA_C-like"/>
    <property type="match status" value="1"/>
</dbReference>
<dbReference type="Gene3D" id="3.30.1330.60">
    <property type="entry name" value="OmpA-like domain"/>
    <property type="match status" value="1"/>
</dbReference>
<evidence type="ECO:0000256" key="1">
    <source>
        <dbReference type="ARBA" id="ARBA00004442"/>
    </source>
</evidence>
<dbReference type="InterPro" id="IPR036737">
    <property type="entry name" value="OmpA-like_sf"/>
</dbReference>
<dbReference type="PANTHER" id="PTHR30329">
    <property type="entry name" value="STATOR ELEMENT OF FLAGELLAR MOTOR COMPLEX"/>
    <property type="match status" value="1"/>
</dbReference>
<dbReference type="PRINTS" id="PR01021">
    <property type="entry name" value="OMPADOMAIN"/>
</dbReference>
<evidence type="ECO:0000259" key="6">
    <source>
        <dbReference type="PROSITE" id="PS51123"/>
    </source>
</evidence>
<keyword evidence="2 4" id="KW-0472">Membrane</keyword>
<evidence type="ECO:0000256" key="3">
    <source>
        <dbReference type="ARBA" id="ARBA00023237"/>
    </source>
</evidence>
<dbReference type="AlphaFoldDB" id="A0A3A8ENB5"/>
<dbReference type="OrthoDB" id="9815217at2"/>
<comment type="subcellular location">
    <subcellularLocation>
        <location evidence="1">Cell outer membrane</location>
    </subcellularLocation>
</comment>
<dbReference type="GO" id="GO:0009279">
    <property type="term" value="C:cell outer membrane"/>
    <property type="evidence" value="ECO:0007669"/>
    <property type="project" value="UniProtKB-SubCell"/>
</dbReference>
<dbReference type="Pfam" id="PF00691">
    <property type="entry name" value="OmpA"/>
    <property type="match status" value="1"/>
</dbReference>
<sequence length="478" mass="52937">MHKYKWTKFTILLLVTGCLTACSKPAEDERSAAETVQQPAVSEQSTDSFKLDDIPLSKAQLGAFPFIGMPQGYEVYKPQHSALEIVPYWTGASIEQIEGKVYSTGIRPLQGQQGSFDAIQRSIESYITSVGGLRLTKSQIPLEWVKGFDKDYLSNFYEGIGGIYEYPVHTYVIRQPERTVWVQLTQNNTDSAGLLVSESAALQHTAAVQDAFPFIQLPKHYQYRGQKTAENENVPVWNGNTWQLLSGRLFSAGIEPKQKEQGSALEMTRYFQTAMQNLGAQKVSEMHIAAENLSPEMKKFMEDHYYATAGLYSAPLHVYVLDKDGQKVWFQYAAGSQGSVGLWVLAEKQLDTLAMSAAKLKEQLDENNKVNIQVNFDSNKALILDSSKTQLAEVTALMKQDPALKLHIYGHTDSTGQAQQNLTLSNARAQAVVNALIAQGIAAERLDAQGFGDQKPVASNADEAGKALNRRVELVKQS</sequence>
<reference evidence="7 8" key="1">
    <citation type="submission" date="2018-09" db="EMBL/GenBank/DDBJ databases">
        <title>The draft genome of Acinetobacter spp. strains.</title>
        <authorList>
            <person name="Qin J."/>
            <person name="Feng Y."/>
            <person name="Zong Z."/>
        </authorList>
    </citation>
    <scope>NUCLEOTIDE SEQUENCE [LARGE SCALE GENOMIC DNA]</scope>
    <source>
        <strain evidence="7 8">WCHAc060012</strain>
    </source>
</reference>
<evidence type="ECO:0000256" key="2">
    <source>
        <dbReference type="ARBA" id="ARBA00023136"/>
    </source>
</evidence>
<dbReference type="InterPro" id="IPR050330">
    <property type="entry name" value="Bact_OuterMem_StrucFunc"/>
</dbReference>
<organism evidence="7 8">
    <name type="scientific">Acinetobacter tianfuensis</name>
    <dbReference type="NCBI Taxonomy" id="2419603"/>
    <lineage>
        <taxon>Bacteria</taxon>
        <taxon>Pseudomonadati</taxon>
        <taxon>Pseudomonadota</taxon>
        <taxon>Gammaproteobacteria</taxon>
        <taxon>Moraxellales</taxon>
        <taxon>Moraxellaceae</taxon>
        <taxon>Acinetobacter</taxon>
    </lineage>
</organism>
<dbReference type="EMBL" id="RAXV01000010">
    <property type="protein sequence ID" value="RKG32240.1"/>
    <property type="molecule type" value="Genomic_DNA"/>
</dbReference>
<keyword evidence="8" id="KW-1185">Reference proteome</keyword>
<dbReference type="PANTHER" id="PTHR30329:SF21">
    <property type="entry name" value="LIPOPROTEIN YIAD-RELATED"/>
    <property type="match status" value="1"/>
</dbReference>
<feature type="chain" id="PRO_5017374686" evidence="5">
    <location>
        <begin position="22"/>
        <end position="478"/>
    </location>
</feature>
<feature type="signal peptide" evidence="5">
    <location>
        <begin position="1"/>
        <end position="21"/>
    </location>
</feature>
<dbReference type="Proteomes" id="UP000282388">
    <property type="component" value="Unassembled WGS sequence"/>
</dbReference>
<comment type="caution">
    <text evidence="7">The sequence shown here is derived from an EMBL/GenBank/DDBJ whole genome shotgun (WGS) entry which is preliminary data.</text>
</comment>
<evidence type="ECO:0000313" key="7">
    <source>
        <dbReference type="EMBL" id="RKG32240.1"/>
    </source>
</evidence>
<dbReference type="InterPro" id="IPR006665">
    <property type="entry name" value="OmpA-like"/>
</dbReference>
<feature type="domain" description="OmpA-like" evidence="6">
    <location>
        <begin position="363"/>
        <end position="478"/>
    </location>
</feature>
<evidence type="ECO:0000256" key="5">
    <source>
        <dbReference type="SAM" id="SignalP"/>
    </source>
</evidence>